<comment type="caution">
    <text evidence="3">The sequence shown here is derived from an EMBL/GenBank/DDBJ whole genome shotgun (WGS) entry which is preliminary data.</text>
</comment>
<dbReference type="EMBL" id="RRZB01000184">
    <property type="protein sequence ID" value="MBE0465598.1"/>
    <property type="molecule type" value="Genomic_DNA"/>
</dbReference>
<organism evidence="3 4">
    <name type="scientific">Halomonas colorata</name>
    <dbReference type="NCBI Taxonomy" id="2742615"/>
    <lineage>
        <taxon>Bacteria</taxon>
        <taxon>Pseudomonadati</taxon>
        <taxon>Pseudomonadota</taxon>
        <taxon>Gammaproteobacteria</taxon>
        <taxon>Oceanospirillales</taxon>
        <taxon>Halomonadaceae</taxon>
        <taxon>Halomonas</taxon>
    </lineage>
</organism>
<dbReference type="PANTHER" id="PTHR36924:SF1">
    <property type="entry name" value="ANTITOXIN HIGA-1"/>
    <property type="match status" value="1"/>
</dbReference>
<reference evidence="3 4" key="1">
    <citation type="submission" date="2020-07" db="EMBL/GenBank/DDBJ databases">
        <title>Halophilic bacteria isolated from french cheeses.</title>
        <authorList>
            <person name="Kothe C.I."/>
            <person name="Farah-Kraiem B."/>
            <person name="Renault P."/>
            <person name="Dridi B."/>
        </authorList>
    </citation>
    <scope>NUCLEOTIDE SEQUENCE [LARGE SCALE GENOMIC DNA]</scope>
    <source>
        <strain evidence="3 4">FME20</strain>
    </source>
</reference>
<evidence type="ECO:0000259" key="2">
    <source>
        <dbReference type="Pfam" id="PF01381"/>
    </source>
</evidence>
<dbReference type="Proteomes" id="UP001645038">
    <property type="component" value="Unassembled WGS sequence"/>
</dbReference>
<evidence type="ECO:0000256" key="1">
    <source>
        <dbReference type="ARBA" id="ARBA00023125"/>
    </source>
</evidence>
<dbReference type="SUPFAM" id="SSF47413">
    <property type="entry name" value="lambda repressor-like DNA-binding domains"/>
    <property type="match status" value="1"/>
</dbReference>
<dbReference type="RefSeq" id="WP_192539996.1">
    <property type="nucleotide sequence ID" value="NZ_JABUZA010000002.1"/>
</dbReference>
<proteinExistence type="predicted"/>
<protein>
    <submittedName>
        <fullName evidence="3">HigA family addiction module antidote protein</fullName>
    </submittedName>
</protein>
<evidence type="ECO:0000313" key="3">
    <source>
        <dbReference type="EMBL" id="MBE0465598.1"/>
    </source>
</evidence>
<dbReference type="Gene3D" id="1.10.260.40">
    <property type="entry name" value="lambda repressor-like DNA-binding domains"/>
    <property type="match status" value="1"/>
</dbReference>
<keyword evidence="4" id="KW-1185">Reference proteome</keyword>
<gene>
    <name evidence="3" type="ORF">EI547_19500</name>
</gene>
<dbReference type="InterPro" id="IPR010982">
    <property type="entry name" value="Lambda_DNA-bd_dom_sf"/>
</dbReference>
<dbReference type="InterPro" id="IPR001387">
    <property type="entry name" value="Cro/C1-type_HTH"/>
</dbReference>
<dbReference type="InterPro" id="IPR013430">
    <property type="entry name" value="Toxin_antidote_HigA"/>
</dbReference>
<dbReference type="Pfam" id="PF01381">
    <property type="entry name" value="HTH_3"/>
    <property type="match status" value="1"/>
</dbReference>
<feature type="domain" description="HTH cro/C1-type" evidence="2">
    <location>
        <begin position="19"/>
        <end position="63"/>
    </location>
</feature>
<name>A0ABR9G426_9GAMM</name>
<accession>A0ABR9G426</accession>
<evidence type="ECO:0000313" key="4">
    <source>
        <dbReference type="Proteomes" id="UP001645038"/>
    </source>
</evidence>
<dbReference type="CDD" id="cd00093">
    <property type="entry name" value="HTH_XRE"/>
    <property type="match status" value="1"/>
</dbReference>
<dbReference type="PANTHER" id="PTHR36924">
    <property type="entry name" value="ANTITOXIN HIGA-1"/>
    <property type="match status" value="1"/>
</dbReference>
<dbReference type="NCBIfam" id="TIGR02607">
    <property type="entry name" value="antidote_HigA"/>
    <property type="match status" value="1"/>
</dbReference>
<sequence length="63" mass="6935">MMMTEPKPTTVGEMLTLEFLEPLELTQSALARQMGTAPRLVNELCNNKRALTAETAIMLATVL</sequence>
<keyword evidence="1" id="KW-0238">DNA-binding</keyword>